<evidence type="ECO:0000256" key="2">
    <source>
        <dbReference type="SAM" id="MobiDB-lite"/>
    </source>
</evidence>
<keyword evidence="4" id="KW-1185">Reference proteome</keyword>
<evidence type="ECO:0000313" key="4">
    <source>
        <dbReference type="Proteomes" id="UP000008068"/>
    </source>
</evidence>
<organism evidence="4">
    <name type="scientific">Caenorhabditis brenneri</name>
    <name type="common">Nematode worm</name>
    <dbReference type="NCBI Taxonomy" id="135651"/>
    <lineage>
        <taxon>Eukaryota</taxon>
        <taxon>Metazoa</taxon>
        <taxon>Ecdysozoa</taxon>
        <taxon>Nematoda</taxon>
        <taxon>Chromadorea</taxon>
        <taxon>Rhabditida</taxon>
        <taxon>Rhabditina</taxon>
        <taxon>Rhabditomorpha</taxon>
        <taxon>Rhabditoidea</taxon>
        <taxon>Rhabditidae</taxon>
        <taxon>Peloderinae</taxon>
        <taxon>Caenorhabditis</taxon>
    </lineage>
</organism>
<sequence length="390" mass="43911">MAPTGFFPADPNMSRFMPPPPQFNMPAGGNFWNPGMHLLDHVAQMSARIRRLEADYQRLEDENRELRRQVEAENHDEAGAASRTIKKELLELRGIQPIPRTAPDADLIVLAEVRPKIRRYKTIAEVKFSKEYFFENFVKFKLSPKNPKTSIPLYSTLFHVPPGFEVAHILIISNFFLVCSVVSLANGDPNEVAPPAPVAPRAMAPPGFFPADLNMSQFMPPPPPQINMPAGGNFWNPGMHPLDREAQMSAYIKRLEAENRELRRQLEDAKSGGPSAKRGRQDQPGTSRDPGEEKLAKMKQEPANEEKVDFAENNRSSTSRTIKKEPLNPYGIQPISQPAPNADLIVLAEIRPEIRRYKTIAEAIEVAGEEFSTDYFSDKFQKYNLPIAIL</sequence>
<dbReference type="InParanoid" id="G0P936"/>
<keyword evidence="1" id="KW-0175">Coiled coil</keyword>
<evidence type="ECO:0000313" key="3">
    <source>
        <dbReference type="EMBL" id="EGT48111.1"/>
    </source>
</evidence>
<accession>G0P936</accession>
<evidence type="ECO:0000256" key="1">
    <source>
        <dbReference type="SAM" id="Coils"/>
    </source>
</evidence>
<dbReference type="AlphaFoldDB" id="G0P936"/>
<dbReference type="EMBL" id="GL380145">
    <property type="protein sequence ID" value="EGT48111.1"/>
    <property type="molecule type" value="Genomic_DNA"/>
</dbReference>
<protein>
    <submittedName>
        <fullName evidence="3">Uncharacterized protein</fullName>
    </submittedName>
</protein>
<reference evidence="4" key="1">
    <citation type="submission" date="2011-07" db="EMBL/GenBank/DDBJ databases">
        <authorList>
            <consortium name="Caenorhabditis brenneri Sequencing and Analysis Consortium"/>
            <person name="Wilson R.K."/>
        </authorList>
    </citation>
    <scope>NUCLEOTIDE SEQUENCE [LARGE SCALE GENOMIC DNA]</scope>
    <source>
        <strain evidence="4">PB2801</strain>
    </source>
</reference>
<name>G0P936_CAEBE</name>
<proteinExistence type="predicted"/>
<dbReference type="HOGENOM" id="CLU_708282_0_0_1"/>
<feature type="compositionally biased region" description="Basic and acidic residues" evidence="2">
    <location>
        <begin position="289"/>
        <end position="312"/>
    </location>
</feature>
<dbReference type="Proteomes" id="UP000008068">
    <property type="component" value="Unassembled WGS sequence"/>
</dbReference>
<feature type="coiled-coil region" evidence="1">
    <location>
        <begin position="42"/>
        <end position="76"/>
    </location>
</feature>
<feature type="region of interest" description="Disordered" evidence="2">
    <location>
        <begin position="266"/>
        <end position="335"/>
    </location>
</feature>
<gene>
    <name evidence="3" type="ORF">CAEBREN_17595</name>
</gene>